<keyword evidence="8" id="KW-0732">Signal</keyword>
<evidence type="ECO:0000256" key="4">
    <source>
        <dbReference type="ARBA" id="ARBA00022452"/>
    </source>
</evidence>
<protein>
    <submittedName>
        <fullName evidence="9">TolC family protein</fullName>
    </submittedName>
</protein>
<dbReference type="PANTHER" id="PTHR30026">
    <property type="entry name" value="OUTER MEMBRANE PROTEIN TOLC"/>
    <property type="match status" value="1"/>
</dbReference>
<dbReference type="InterPro" id="IPR003423">
    <property type="entry name" value="OMP_efflux"/>
</dbReference>
<comment type="subcellular location">
    <subcellularLocation>
        <location evidence="1">Cell outer membrane</location>
    </subcellularLocation>
</comment>
<evidence type="ECO:0000256" key="1">
    <source>
        <dbReference type="ARBA" id="ARBA00004442"/>
    </source>
</evidence>
<dbReference type="InterPro" id="IPR051906">
    <property type="entry name" value="TolC-like"/>
</dbReference>
<name>A0A5J5IIX5_9BACT</name>
<evidence type="ECO:0000256" key="8">
    <source>
        <dbReference type="SAM" id="SignalP"/>
    </source>
</evidence>
<feature type="signal peptide" evidence="8">
    <location>
        <begin position="1"/>
        <end position="19"/>
    </location>
</feature>
<dbReference type="Proteomes" id="UP000326903">
    <property type="component" value="Unassembled WGS sequence"/>
</dbReference>
<keyword evidence="3" id="KW-0813">Transport</keyword>
<feature type="chain" id="PRO_5023854311" evidence="8">
    <location>
        <begin position="20"/>
        <end position="471"/>
    </location>
</feature>
<dbReference type="GO" id="GO:0015562">
    <property type="term" value="F:efflux transmembrane transporter activity"/>
    <property type="evidence" value="ECO:0007669"/>
    <property type="project" value="InterPro"/>
</dbReference>
<keyword evidence="4" id="KW-1134">Transmembrane beta strand</keyword>
<dbReference type="EMBL" id="VYQF01000001">
    <property type="protein sequence ID" value="KAA9040896.1"/>
    <property type="molecule type" value="Genomic_DNA"/>
</dbReference>
<sequence>MKRICSIIFFLLTISFVKAQSKLTLRQAIEMGIANNIDVNKADLSSQQAHITMQQSKLSMLPNVNASANYGINSGRTNDPITNAFINQNINSSNYGITANVTLFNGLALQNDIKSNALAYEASKMELQQSKDNLTINIILAYLNVLSAEDLLQNARLQEEATRRQVDIDSLKNAAGSISPSDYYTLKGQLGTDQLNIADNVASIAVAKLSLAQLLNIPYSDSLEVERLSEDVFNLYYEADPSKIYDTALQQFAQIKAVHFRTESAEKYVRALQGQLYPTLSLNGSIGSNYSSAITNSILLNSQDVASNDYVIVNGSQIPVMTKQNTYNTEKVSFGTQFNNNLSKYVGLGLSIPIFNGARARSRVRTAKIQFKVTQLVEQNTKTLLQQSIEQAYVNFKNTSNKYSILLDQVQSFTESFKAAQAKFDAGAITSDIYLIAKNNLNATNINLIVSKYNFVLRAKILDYYKGKSLW</sequence>
<proteinExistence type="inferred from homology"/>
<dbReference type="AlphaFoldDB" id="A0A5J5IIX5"/>
<evidence type="ECO:0000256" key="6">
    <source>
        <dbReference type="ARBA" id="ARBA00023136"/>
    </source>
</evidence>
<dbReference type="GO" id="GO:0009279">
    <property type="term" value="C:cell outer membrane"/>
    <property type="evidence" value="ECO:0007669"/>
    <property type="project" value="UniProtKB-SubCell"/>
</dbReference>
<gene>
    <name evidence="9" type="ORF">FW778_02335</name>
</gene>
<dbReference type="SUPFAM" id="SSF56954">
    <property type="entry name" value="Outer membrane efflux proteins (OEP)"/>
    <property type="match status" value="1"/>
</dbReference>
<evidence type="ECO:0000256" key="2">
    <source>
        <dbReference type="ARBA" id="ARBA00007613"/>
    </source>
</evidence>
<evidence type="ECO:0000256" key="5">
    <source>
        <dbReference type="ARBA" id="ARBA00022692"/>
    </source>
</evidence>
<dbReference type="Pfam" id="PF02321">
    <property type="entry name" value="OEP"/>
    <property type="match status" value="2"/>
</dbReference>
<dbReference type="GO" id="GO:1990281">
    <property type="term" value="C:efflux pump complex"/>
    <property type="evidence" value="ECO:0007669"/>
    <property type="project" value="TreeGrafter"/>
</dbReference>
<reference evidence="9 10" key="1">
    <citation type="submission" date="2019-09" db="EMBL/GenBank/DDBJ databases">
        <title>Draft genome sequence of Ginsengibacter sp. BR5-29.</title>
        <authorList>
            <person name="Im W.-T."/>
        </authorList>
    </citation>
    <scope>NUCLEOTIDE SEQUENCE [LARGE SCALE GENOMIC DNA]</scope>
    <source>
        <strain evidence="9 10">BR5-29</strain>
    </source>
</reference>
<evidence type="ECO:0000313" key="9">
    <source>
        <dbReference type="EMBL" id="KAA9040896.1"/>
    </source>
</evidence>
<comment type="caution">
    <text evidence="9">The sequence shown here is derived from an EMBL/GenBank/DDBJ whole genome shotgun (WGS) entry which is preliminary data.</text>
</comment>
<dbReference type="GO" id="GO:0015288">
    <property type="term" value="F:porin activity"/>
    <property type="evidence" value="ECO:0007669"/>
    <property type="project" value="TreeGrafter"/>
</dbReference>
<organism evidence="9 10">
    <name type="scientific">Ginsengibacter hankyongi</name>
    <dbReference type="NCBI Taxonomy" id="2607284"/>
    <lineage>
        <taxon>Bacteria</taxon>
        <taxon>Pseudomonadati</taxon>
        <taxon>Bacteroidota</taxon>
        <taxon>Chitinophagia</taxon>
        <taxon>Chitinophagales</taxon>
        <taxon>Chitinophagaceae</taxon>
        <taxon>Ginsengibacter</taxon>
    </lineage>
</organism>
<evidence type="ECO:0000313" key="10">
    <source>
        <dbReference type="Proteomes" id="UP000326903"/>
    </source>
</evidence>
<keyword evidence="5" id="KW-0812">Transmembrane</keyword>
<accession>A0A5J5IIX5</accession>
<dbReference type="RefSeq" id="WP_150412985.1">
    <property type="nucleotide sequence ID" value="NZ_VYQF01000001.1"/>
</dbReference>
<dbReference type="Gene3D" id="1.20.1600.10">
    <property type="entry name" value="Outer membrane efflux proteins (OEP)"/>
    <property type="match status" value="1"/>
</dbReference>
<keyword evidence="7" id="KW-0998">Cell outer membrane</keyword>
<evidence type="ECO:0000256" key="7">
    <source>
        <dbReference type="ARBA" id="ARBA00023237"/>
    </source>
</evidence>
<dbReference type="PANTHER" id="PTHR30026:SF20">
    <property type="entry name" value="OUTER MEMBRANE PROTEIN TOLC"/>
    <property type="match status" value="1"/>
</dbReference>
<comment type="similarity">
    <text evidence="2">Belongs to the outer membrane factor (OMF) (TC 1.B.17) family.</text>
</comment>
<keyword evidence="10" id="KW-1185">Reference proteome</keyword>
<evidence type="ECO:0000256" key="3">
    <source>
        <dbReference type="ARBA" id="ARBA00022448"/>
    </source>
</evidence>
<keyword evidence="6" id="KW-0472">Membrane</keyword>